<evidence type="ECO:0000256" key="9">
    <source>
        <dbReference type="RuleBase" id="RU003906"/>
    </source>
</evidence>
<proteinExistence type="inferred from homology"/>
<dbReference type="SUPFAM" id="SSF50447">
    <property type="entry name" value="Translation proteins"/>
    <property type="match status" value="1"/>
</dbReference>
<dbReference type="PANTHER" id="PTHR11229:SF16">
    <property type="entry name" value="LARGE RIBOSOMAL SUBUNIT PROTEIN UL3C"/>
    <property type="match status" value="1"/>
</dbReference>
<dbReference type="PANTHER" id="PTHR11229">
    <property type="entry name" value="50S RIBOSOMAL PROTEIN L3"/>
    <property type="match status" value="1"/>
</dbReference>
<dbReference type="Proteomes" id="UP000642571">
    <property type="component" value="Unassembled WGS sequence"/>
</dbReference>
<comment type="caution">
    <text evidence="11">The sequence shown here is derived from an EMBL/GenBank/DDBJ whole genome shotgun (WGS) entry which is preliminary data.</text>
</comment>
<dbReference type="Gene3D" id="3.30.160.810">
    <property type="match status" value="1"/>
</dbReference>
<gene>
    <name evidence="7 11" type="primary">rplC</name>
    <name evidence="11" type="ORF">GCM10011389_37970</name>
</gene>
<keyword evidence="4 7" id="KW-0689">Ribosomal protein</keyword>
<dbReference type="InterPro" id="IPR019927">
    <property type="entry name" value="Ribosomal_uL3_bac/org-type"/>
</dbReference>
<evidence type="ECO:0000256" key="1">
    <source>
        <dbReference type="ARBA" id="ARBA00006540"/>
    </source>
</evidence>
<keyword evidence="2 7" id="KW-0699">rRNA-binding</keyword>
<dbReference type="GO" id="GO:0005840">
    <property type="term" value="C:ribosome"/>
    <property type="evidence" value="ECO:0007669"/>
    <property type="project" value="UniProtKB-KW"/>
</dbReference>
<dbReference type="Pfam" id="PF00297">
    <property type="entry name" value="Ribosomal_L3"/>
    <property type="match status" value="1"/>
</dbReference>
<evidence type="ECO:0000256" key="10">
    <source>
        <dbReference type="SAM" id="MobiDB-lite"/>
    </source>
</evidence>
<comment type="subunit">
    <text evidence="7 9">Part of the 50S ribosomal subunit. Forms a cluster with proteins L14 and L19.</text>
</comment>
<protein>
    <recommendedName>
        <fullName evidence="6 7">Large ribosomal subunit protein uL3</fullName>
    </recommendedName>
</protein>
<dbReference type="InterPro" id="IPR009000">
    <property type="entry name" value="Transl_B-barrel_sf"/>
</dbReference>
<keyword evidence="5 7" id="KW-0687">Ribonucleoprotein</keyword>
<dbReference type="Gene3D" id="2.40.30.10">
    <property type="entry name" value="Translation factors"/>
    <property type="match status" value="1"/>
</dbReference>
<name>A0ABQ1QIS4_9BACI</name>
<dbReference type="EMBL" id="BMIN01000023">
    <property type="protein sequence ID" value="GGD26872.1"/>
    <property type="molecule type" value="Genomic_DNA"/>
</dbReference>
<keyword evidence="3 7" id="KW-0694">RNA-binding</keyword>
<sequence>MTKGILGRKVGMTQLFDETGELVPVTVVQADQNVVLQKKTSENDGYEAVQIGFADKRDKLANKAEKGHAGKAEAAPKRFVREFRDANLEDFELGQEVSVNVFAAGDVINVTGISKGKGFQGAIKRHNQGRGPETHGSRYHRRPGSMGQMDPGHVFKGMNLPGQMGGEQVTIQNLEVVKVDEERNLLLIKGNVPGAKKSYVKITSANKAN</sequence>
<evidence type="ECO:0000256" key="8">
    <source>
        <dbReference type="RuleBase" id="RU003905"/>
    </source>
</evidence>
<evidence type="ECO:0000256" key="4">
    <source>
        <dbReference type="ARBA" id="ARBA00022980"/>
    </source>
</evidence>
<evidence type="ECO:0000256" key="5">
    <source>
        <dbReference type="ARBA" id="ARBA00023274"/>
    </source>
</evidence>
<dbReference type="InterPro" id="IPR019926">
    <property type="entry name" value="Ribosomal_uL3_CS"/>
</dbReference>
<organism evidence="11 12">
    <name type="scientific">Pontibacillus salipaludis</name>
    <dbReference type="NCBI Taxonomy" id="1697394"/>
    <lineage>
        <taxon>Bacteria</taxon>
        <taxon>Bacillati</taxon>
        <taxon>Bacillota</taxon>
        <taxon>Bacilli</taxon>
        <taxon>Bacillales</taxon>
        <taxon>Bacillaceae</taxon>
        <taxon>Pontibacillus</taxon>
    </lineage>
</organism>
<dbReference type="InterPro" id="IPR000597">
    <property type="entry name" value="Ribosomal_uL3"/>
</dbReference>
<evidence type="ECO:0000313" key="12">
    <source>
        <dbReference type="Proteomes" id="UP000642571"/>
    </source>
</evidence>
<keyword evidence="12" id="KW-1185">Reference proteome</keyword>
<feature type="region of interest" description="Disordered" evidence="10">
    <location>
        <begin position="124"/>
        <end position="150"/>
    </location>
</feature>
<dbReference type="RefSeq" id="WP_188655923.1">
    <property type="nucleotide sequence ID" value="NZ_BMIN01000023.1"/>
</dbReference>
<accession>A0ABQ1QIS4</accession>
<reference evidence="12" key="1">
    <citation type="journal article" date="2019" name="Int. J. Syst. Evol. Microbiol.">
        <title>The Global Catalogue of Microorganisms (GCM) 10K type strain sequencing project: providing services to taxonomists for standard genome sequencing and annotation.</title>
        <authorList>
            <consortium name="The Broad Institute Genomics Platform"/>
            <consortium name="The Broad Institute Genome Sequencing Center for Infectious Disease"/>
            <person name="Wu L."/>
            <person name="Ma J."/>
        </authorList>
    </citation>
    <scope>NUCLEOTIDE SEQUENCE [LARGE SCALE GENOMIC DNA]</scope>
    <source>
        <strain evidence="12">CGMCC 1.15353</strain>
    </source>
</reference>
<dbReference type="HAMAP" id="MF_01325_B">
    <property type="entry name" value="Ribosomal_uL3_B"/>
    <property type="match status" value="1"/>
</dbReference>
<dbReference type="NCBIfam" id="TIGR03625">
    <property type="entry name" value="L3_bact"/>
    <property type="match status" value="1"/>
</dbReference>
<evidence type="ECO:0000256" key="6">
    <source>
        <dbReference type="ARBA" id="ARBA00035243"/>
    </source>
</evidence>
<evidence type="ECO:0000256" key="3">
    <source>
        <dbReference type="ARBA" id="ARBA00022884"/>
    </source>
</evidence>
<evidence type="ECO:0000256" key="2">
    <source>
        <dbReference type="ARBA" id="ARBA00022730"/>
    </source>
</evidence>
<comment type="similarity">
    <text evidence="1 7 8">Belongs to the universal ribosomal protein uL3 family.</text>
</comment>
<evidence type="ECO:0000256" key="7">
    <source>
        <dbReference type="HAMAP-Rule" id="MF_01325"/>
    </source>
</evidence>
<evidence type="ECO:0000313" key="11">
    <source>
        <dbReference type="EMBL" id="GGD26872.1"/>
    </source>
</evidence>
<dbReference type="PROSITE" id="PS00474">
    <property type="entry name" value="RIBOSOMAL_L3"/>
    <property type="match status" value="1"/>
</dbReference>
<comment type="function">
    <text evidence="7 9">One of the primary rRNA binding proteins, it binds directly near the 3'-end of the 23S rRNA, where it nucleates assembly of the 50S subunit.</text>
</comment>